<dbReference type="InterPro" id="IPR005545">
    <property type="entry name" value="YCII"/>
</dbReference>
<dbReference type="Pfam" id="PF03795">
    <property type="entry name" value="YCII"/>
    <property type="match status" value="1"/>
</dbReference>
<dbReference type="Proteomes" id="UP000488299">
    <property type="component" value="Unassembled WGS sequence"/>
</dbReference>
<gene>
    <name evidence="3" type="ORF">F5984_25920</name>
</gene>
<evidence type="ECO:0000313" key="3">
    <source>
        <dbReference type="EMBL" id="KAB7725611.1"/>
    </source>
</evidence>
<dbReference type="SUPFAM" id="SSF54909">
    <property type="entry name" value="Dimeric alpha+beta barrel"/>
    <property type="match status" value="1"/>
</dbReference>
<dbReference type="AlphaFoldDB" id="A0A7J5TRU8"/>
<name>A0A7J5TRU8_9BACT</name>
<dbReference type="InterPro" id="IPR051807">
    <property type="entry name" value="Sec-metab_biosynth-assoc"/>
</dbReference>
<dbReference type="PANTHER" id="PTHR33606:SF3">
    <property type="entry name" value="PROTEIN YCII"/>
    <property type="match status" value="1"/>
</dbReference>
<dbReference type="EMBL" id="WELI01000021">
    <property type="protein sequence ID" value="KAB7725611.1"/>
    <property type="molecule type" value="Genomic_DNA"/>
</dbReference>
<organism evidence="3 4">
    <name type="scientific">Rudanella paleaurantiibacter</name>
    <dbReference type="NCBI Taxonomy" id="2614655"/>
    <lineage>
        <taxon>Bacteria</taxon>
        <taxon>Pseudomonadati</taxon>
        <taxon>Bacteroidota</taxon>
        <taxon>Cytophagia</taxon>
        <taxon>Cytophagales</taxon>
        <taxon>Cytophagaceae</taxon>
        <taxon>Rudanella</taxon>
    </lineage>
</organism>
<dbReference type="Gene3D" id="3.30.70.1060">
    <property type="entry name" value="Dimeric alpha+beta barrel"/>
    <property type="match status" value="1"/>
</dbReference>
<protein>
    <recommendedName>
        <fullName evidence="2">YCII-related domain-containing protein</fullName>
    </recommendedName>
</protein>
<sequence length="95" mass="11011">MLYVVHAYDGTDEQALDRRMAVRPNHFDGVRKLKEMGHYVVGGALLSPEGQMIGSMMLLDFETEAQLQDWLSWEPYVQGKVWEKIDIKPFRQAQL</sequence>
<feature type="domain" description="YCII-related" evidence="2">
    <location>
        <begin position="1"/>
        <end position="91"/>
    </location>
</feature>
<dbReference type="PANTHER" id="PTHR33606">
    <property type="entry name" value="PROTEIN YCII"/>
    <property type="match status" value="1"/>
</dbReference>
<keyword evidence="4" id="KW-1185">Reference proteome</keyword>
<comment type="similarity">
    <text evidence="1">Belongs to the YciI family.</text>
</comment>
<comment type="caution">
    <text evidence="3">The sequence shown here is derived from an EMBL/GenBank/DDBJ whole genome shotgun (WGS) entry which is preliminary data.</text>
</comment>
<evidence type="ECO:0000313" key="4">
    <source>
        <dbReference type="Proteomes" id="UP000488299"/>
    </source>
</evidence>
<evidence type="ECO:0000259" key="2">
    <source>
        <dbReference type="Pfam" id="PF03795"/>
    </source>
</evidence>
<accession>A0A7J5TRU8</accession>
<reference evidence="3 4" key="1">
    <citation type="submission" date="2019-10" db="EMBL/GenBank/DDBJ databases">
        <title>Rudanella paleaurantiibacter sp. nov., isolated from sludge.</title>
        <authorList>
            <person name="Xu S.Q."/>
        </authorList>
    </citation>
    <scope>NUCLEOTIDE SEQUENCE [LARGE SCALE GENOMIC DNA]</scope>
    <source>
        <strain evidence="3 4">HX-22-17</strain>
    </source>
</reference>
<dbReference type="InterPro" id="IPR011008">
    <property type="entry name" value="Dimeric_a/b-barrel"/>
</dbReference>
<evidence type="ECO:0000256" key="1">
    <source>
        <dbReference type="ARBA" id="ARBA00007689"/>
    </source>
</evidence>
<dbReference type="RefSeq" id="WP_152127242.1">
    <property type="nucleotide sequence ID" value="NZ_WELI01000021.1"/>
</dbReference>
<proteinExistence type="inferred from homology"/>